<proteinExistence type="predicted"/>
<evidence type="ECO:0000313" key="1">
    <source>
        <dbReference type="EMBL" id="KAG8035414.1"/>
    </source>
</evidence>
<evidence type="ECO:0000313" key="2">
    <source>
        <dbReference type="Proteomes" id="UP000729913"/>
    </source>
</evidence>
<sequence length="74" mass="8727">MSQRSWNFRKNSGRQLVIIQQRSIKESQQLSSLKRALEQELVQELVVDRASNSSRYLRVCWLSKPKLHTRISIS</sequence>
<keyword evidence="2" id="KW-1185">Reference proteome</keyword>
<accession>A0A8J5R234</accession>
<dbReference type="AlphaFoldDB" id="A0A8J5R234"/>
<protein>
    <submittedName>
        <fullName evidence="1">Uncharacterized protein</fullName>
    </submittedName>
</protein>
<organism evidence="1 2">
    <name type="scientific">Cotesia typhae</name>
    <dbReference type="NCBI Taxonomy" id="2053667"/>
    <lineage>
        <taxon>Eukaryota</taxon>
        <taxon>Metazoa</taxon>
        <taxon>Ecdysozoa</taxon>
        <taxon>Arthropoda</taxon>
        <taxon>Hexapoda</taxon>
        <taxon>Insecta</taxon>
        <taxon>Pterygota</taxon>
        <taxon>Neoptera</taxon>
        <taxon>Endopterygota</taxon>
        <taxon>Hymenoptera</taxon>
        <taxon>Apocrita</taxon>
        <taxon>Ichneumonoidea</taxon>
        <taxon>Braconidae</taxon>
        <taxon>Microgastrinae</taxon>
        <taxon>Cotesia</taxon>
    </lineage>
</organism>
<gene>
    <name evidence="1" type="ORF">G9C98_006860</name>
</gene>
<name>A0A8J5R234_9HYME</name>
<comment type="caution">
    <text evidence="1">The sequence shown here is derived from an EMBL/GenBank/DDBJ whole genome shotgun (WGS) entry which is preliminary data.</text>
</comment>
<dbReference type="EMBL" id="JAAOIC020000060">
    <property type="protein sequence ID" value="KAG8035414.1"/>
    <property type="molecule type" value="Genomic_DNA"/>
</dbReference>
<reference evidence="1" key="1">
    <citation type="submission" date="2020-03" db="EMBL/GenBank/DDBJ databases">
        <authorList>
            <person name="Chebbi M.A."/>
            <person name="Drezen J.M."/>
        </authorList>
    </citation>
    <scope>NUCLEOTIDE SEQUENCE</scope>
    <source>
        <tissue evidence="1">Whole body</tissue>
    </source>
</reference>
<dbReference type="Proteomes" id="UP000729913">
    <property type="component" value="Unassembled WGS sequence"/>
</dbReference>
<reference evidence="1" key="2">
    <citation type="submission" date="2021-04" db="EMBL/GenBank/DDBJ databases">
        <title>Genome-wide patterns of bracovirus chromosomal integration into multiple host tissues during parasitism.</title>
        <authorList>
            <person name="Chebbi M.A.C."/>
        </authorList>
    </citation>
    <scope>NUCLEOTIDE SEQUENCE</scope>
    <source>
        <tissue evidence="1">Whole body</tissue>
    </source>
</reference>